<reference evidence="1 2" key="1">
    <citation type="submission" date="2018-09" db="EMBL/GenBank/DDBJ databases">
        <title>Murine metabolic-syndrome-specific gut microbial biobank.</title>
        <authorList>
            <person name="Liu C."/>
        </authorList>
    </citation>
    <scope>NUCLEOTIDE SEQUENCE [LARGE SCALE GENOMIC DNA]</scope>
    <source>
        <strain evidence="1 2">0.1xD8-82</strain>
    </source>
</reference>
<sequence>MEKKEVEELLKMEIPDSLFQRVLGYAERKQRYIYNQTQEQTVMQNWYLVKLAEEYVRSFAFSEFTMCVCRELKGMEKEHSAKSQSAPRNIHIVACPASESNKNLQYGGKFL</sequence>
<accession>A0A3A9ASB2</accession>
<evidence type="ECO:0000313" key="1">
    <source>
        <dbReference type="EMBL" id="RKI90471.1"/>
    </source>
</evidence>
<comment type="caution">
    <text evidence="1">The sequence shown here is derived from an EMBL/GenBank/DDBJ whole genome shotgun (WGS) entry which is preliminary data.</text>
</comment>
<keyword evidence="2" id="KW-1185">Reference proteome</keyword>
<dbReference type="EMBL" id="RAYQ01000014">
    <property type="protein sequence ID" value="RKI90471.1"/>
    <property type="molecule type" value="Genomic_DNA"/>
</dbReference>
<proteinExistence type="predicted"/>
<protein>
    <submittedName>
        <fullName evidence="1">Uncharacterized protein</fullName>
    </submittedName>
</protein>
<dbReference type="Proteomes" id="UP000280696">
    <property type="component" value="Unassembled WGS sequence"/>
</dbReference>
<dbReference type="OrthoDB" id="2064614at2"/>
<name>A0A3A9ASB2_9FIRM</name>
<dbReference type="AlphaFoldDB" id="A0A3A9ASB2"/>
<evidence type="ECO:0000313" key="2">
    <source>
        <dbReference type="Proteomes" id="UP000280696"/>
    </source>
</evidence>
<dbReference type="RefSeq" id="WP_120470690.1">
    <property type="nucleotide sequence ID" value="NZ_RAYQ01000014.1"/>
</dbReference>
<organism evidence="1 2">
    <name type="scientific">Parablautia intestinalis</name>
    <dbReference type="NCBI Taxonomy" id="2320100"/>
    <lineage>
        <taxon>Bacteria</taxon>
        <taxon>Bacillati</taxon>
        <taxon>Bacillota</taxon>
        <taxon>Clostridia</taxon>
        <taxon>Lachnospirales</taxon>
        <taxon>Lachnospiraceae</taxon>
        <taxon>Parablautia</taxon>
    </lineage>
</organism>
<gene>
    <name evidence="1" type="ORF">D7V94_13670</name>
</gene>